<accession>A0A6M3KWD4</accession>
<organism evidence="1">
    <name type="scientific">viral metagenome</name>
    <dbReference type="NCBI Taxonomy" id="1070528"/>
    <lineage>
        <taxon>unclassified sequences</taxon>
        <taxon>metagenomes</taxon>
        <taxon>organismal metagenomes</taxon>
    </lineage>
</organism>
<proteinExistence type="predicted"/>
<protein>
    <submittedName>
        <fullName evidence="1">Uncharacterized protein</fullName>
    </submittedName>
</protein>
<reference evidence="1" key="1">
    <citation type="submission" date="2020-03" db="EMBL/GenBank/DDBJ databases">
        <title>The deep terrestrial virosphere.</title>
        <authorList>
            <person name="Holmfeldt K."/>
            <person name="Nilsson E."/>
            <person name="Simone D."/>
            <person name="Lopez-Fernandez M."/>
            <person name="Wu X."/>
            <person name="de Brujin I."/>
            <person name="Lundin D."/>
            <person name="Andersson A."/>
            <person name="Bertilsson S."/>
            <person name="Dopson M."/>
        </authorList>
    </citation>
    <scope>NUCLEOTIDE SEQUENCE</scope>
    <source>
        <strain evidence="1">MM415B02203</strain>
    </source>
</reference>
<dbReference type="AlphaFoldDB" id="A0A6M3KWD4"/>
<name>A0A6M3KWD4_9ZZZZ</name>
<evidence type="ECO:0000313" key="1">
    <source>
        <dbReference type="EMBL" id="QJA85558.1"/>
    </source>
</evidence>
<gene>
    <name evidence="1" type="ORF">MM415B02203_0008</name>
</gene>
<dbReference type="EMBL" id="MT142582">
    <property type="protein sequence ID" value="QJA85558.1"/>
    <property type="molecule type" value="Genomic_DNA"/>
</dbReference>
<sequence>MSSFLPTVLLDQGDHLNISATAKHALGTRGVTVDGRVFRYSRAGEALAAGRLAFAKAPTELQFGTNCPLTTDQAAGIAVSSTSLKLSSTWSAFSGETGTTGIVADYFKEGYFVVSGTTGGQIVRIKGNSTASTGTASQNIEVYFEYNDKLAAALTTANEVFLAHNQYDRITMNLGQAIAGETSIPVGVTPKAVTSLYYFWLQTWGPVPVFCGTATTLGLMATGSTEAATTGGVSLYALNASATGLDLLGAIRRPPIGNVLVAGAALEYSLIDLHISP</sequence>